<protein>
    <submittedName>
        <fullName evidence="1">Nucleotidyltransferase substrate binding subunit</fullName>
    </submittedName>
</protein>
<dbReference type="Proteomes" id="UP000001654">
    <property type="component" value="Chromosome"/>
</dbReference>
<accession>D5BKW0</accession>
<dbReference type="AlphaFoldDB" id="D5BKW0"/>
<evidence type="ECO:0000313" key="2">
    <source>
        <dbReference type="Proteomes" id="UP000001654"/>
    </source>
</evidence>
<dbReference type="GO" id="GO:0016740">
    <property type="term" value="F:transferase activity"/>
    <property type="evidence" value="ECO:0007669"/>
    <property type="project" value="UniProtKB-KW"/>
</dbReference>
<dbReference type="EMBL" id="CP001650">
    <property type="protein sequence ID" value="ADF51859.1"/>
    <property type="molecule type" value="Genomic_DNA"/>
</dbReference>
<keyword evidence="2" id="KW-1185">Reference proteome</keyword>
<name>D5BKW0_ZUNPS</name>
<dbReference type="eggNOG" id="COG2250">
    <property type="taxonomic scope" value="Bacteria"/>
</dbReference>
<dbReference type="SUPFAM" id="SSF81593">
    <property type="entry name" value="Nucleotidyltransferase substrate binding subunit/domain"/>
    <property type="match status" value="1"/>
</dbReference>
<dbReference type="Gene3D" id="1.20.120.330">
    <property type="entry name" value="Nucleotidyltransferases domain 2"/>
    <property type="match status" value="2"/>
</dbReference>
<evidence type="ECO:0000313" key="1">
    <source>
        <dbReference type="EMBL" id="ADF51859.1"/>
    </source>
</evidence>
<dbReference type="HOGENOM" id="CLU_478811_0_0_10"/>
<organism evidence="1 2">
    <name type="scientific">Zunongwangia profunda (strain DSM 18752 / CCTCC AB 206139 / SM-A87)</name>
    <name type="common">Wangia profunda</name>
    <dbReference type="NCBI Taxonomy" id="655815"/>
    <lineage>
        <taxon>Bacteria</taxon>
        <taxon>Pseudomonadati</taxon>
        <taxon>Bacteroidota</taxon>
        <taxon>Flavobacteriia</taxon>
        <taxon>Flavobacteriales</taxon>
        <taxon>Flavobacteriaceae</taxon>
        <taxon>Zunongwangia</taxon>
    </lineage>
</organism>
<proteinExistence type="predicted"/>
<gene>
    <name evidence="1" type="ordered locus">ZPR_1524</name>
</gene>
<reference evidence="1 2" key="1">
    <citation type="journal article" date="2010" name="BMC Genomics">
        <title>The complete genome of Zunongwangia profunda SM-A87 reveals its adaptation to the deep-sea environment and ecological role in sedimentary organic nitrogen degradation.</title>
        <authorList>
            <person name="Qin Q.L."/>
            <person name="Zhang X.Y."/>
            <person name="Wang X.M."/>
            <person name="Liu G.M."/>
            <person name="Chen X.L."/>
            <person name="Xie B.B."/>
            <person name="Dang H.Y."/>
            <person name="Zhou B.C."/>
            <person name="Yu J."/>
            <person name="Zhang Y.Z."/>
        </authorList>
    </citation>
    <scope>NUCLEOTIDE SEQUENCE [LARGE SCALE GENOMIC DNA]</scope>
    <source>
        <strain evidence="2">DSM 18752 / CCTCC AB 206139 / SM-A87</strain>
    </source>
</reference>
<sequence>MCYFIKPLNMRTFKNSTLAVKNKIEELKSRLLSVAEMISIYFSEVSIDDTKAYFINVIYDEQILFKEEQFIAIKKIQNEYSEFNIQIFKERQLKNSIANFNSYALLHIYFGKIIYGSPPIPDILNKIEPAHYLSISKANFRKEQLKIIDFIGDAKFTYKGKINAYTSFGLHQSIELSFRSLEHFLCGKALINHSLKAHIEYLELLIPNIRSLFIDDRGNHQEFIENLDRAYNASRYTTNFHIDKAQLKLIFACFQKMFYLTQYVFDRQYENCSSIINASTSHIKKSNFQDINTTQHTLIDYLVTNYPIHSIYNINGALSADLPYNKCISWLDGQEALYKQTLLIITSEPLNKSENDLMIELDHHFQDQFKTYILLDDISNVAIKIDEGGTYLEYLLKSENRLYSLNKQLFRDENNREYFFPVEYYTKTAEWLVRKNRAEFIVSLMRDVEEKEDHATYLFLSYQLIVQICLGLLDLFWNLRPIETDISYLVNLINHFSNHTTAVFKFGNFKNSGILEGIRNAPQYMLTPLPYNFDYKDMDELFSACLEFMQETNKVADKRLEDIKIMAFQRYVSIDNCFNKVNS</sequence>
<dbReference type="KEGG" id="zpr:ZPR_1524"/>
<dbReference type="STRING" id="655815.ZPR_1524"/>